<comment type="caution">
    <text evidence="1">The sequence shown here is derived from an EMBL/GenBank/DDBJ whole genome shotgun (WGS) entry which is preliminary data.</text>
</comment>
<dbReference type="EMBL" id="CAOQHR010000009">
    <property type="protein sequence ID" value="CAI6339393.1"/>
    <property type="molecule type" value="Genomic_DNA"/>
</dbReference>
<evidence type="ECO:0000313" key="2">
    <source>
        <dbReference type="Proteomes" id="UP001152607"/>
    </source>
</evidence>
<name>A0A9W4XPZ2_9PLEO</name>
<proteinExistence type="predicted"/>
<dbReference type="OrthoDB" id="10555375at2759"/>
<protein>
    <submittedName>
        <fullName evidence="1">Uncharacterized protein</fullName>
    </submittedName>
</protein>
<keyword evidence="2" id="KW-1185">Reference proteome</keyword>
<gene>
    <name evidence="1" type="ORF">PDIGIT_LOCUS12552</name>
</gene>
<sequence length="228" mass="24857">MLDGDWAERGQDTIVLEEENGLAVERFLAIAHGAQQFLPAYIQPAECFPFAVHVDKIDGADKVSAIASAEIQSALIHPRAEDLVPLVPGNIRLNLPTEAFRVAQELARRSTASLRISGDATDVCPVGLIDSVNAVHFQGKNRCQVAVANATKTMKACKGITSAAFFWFTHKCEPLTRAHATGAHRCSPQVRLYHFLDVIVSSTWSNFVVVSHCAGSCRLCLFDKSIRT</sequence>
<organism evidence="1 2">
    <name type="scientific">Periconia digitata</name>
    <dbReference type="NCBI Taxonomy" id="1303443"/>
    <lineage>
        <taxon>Eukaryota</taxon>
        <taxon>Fungi</taxon>
        <taxon>Dikarya</taxon>
        <taxon>Ascomycota</taxon>
        <taxon>Pezizomycotina</taxon>
        <taxon>Dothideomycetes</taxon>
        <taxon>Pleosporomycetidae</taxon>
        <taxon>Pleosporales</taxon>
        <taxon>Massarineae</taxon>
        <taxon>Periconiaceae</taxon>
        <taxon>Periconia</taxon>
    </lineage>
</organism>
<reference evidence="1" key="1">
    <citation type="submission" date="2023-01" db="EMBL/GenBank/DDBJ databases">
        <authorList>
            <person name="Van Ghelder C."/>
            <person name="Rancurel C."/>
        </authorList>
    </citation>
    <scope>NUCLEOTIDE SEQUENCE</scope>
    <source>
        <strain evidence="1">CNCM I-4278</strain>
    </source>
</reference>
<evidence type="ECO:0000313" key="1">
    <source>
        <dbReference type="EMBL" id="CAI6339393.1"/>
    </source>
</evidence>
<dbReference type="Proteomes" id="UP001152607">
    <property type="component" value="Unassembled WGS sequence"/>
</dbReference>
<accession>A0A9W4XPZ2</accession>
<dbReference type="AlphaFoldDB" id="A0A9W4XPZ2"/>